<keyword evidence="6" id="KW-0479">Metal-binding</keyword>
<evidence type="ECO:0000256" key="2">
    <source>
        <dbReference type="ARBA" id="ARBA00007599"/>
    </source>
</evidence>
<dbReference type="RefSeq" id="WP_205723612.1">
    <property type="nucleotide sequence ID" value="NZ_CP070608.1"/>
</dbReference>
<dbReference type="SUPFAM" id="SSF52540">
    <property type="entry name" value="P-loop containing nucleoside triphosphate hydrolases"/>
    <property type="match status" value="1"/>
</dbReference>
<dbReference type="PANTHER" id="PTHR33540:SF2">
    <property type="entry name" value="TRNA THREONYLCARBAMOYLADENOSINE BIOSYNTHESIS PROTEIN TSAE"/>
    <property type="match status" value="1"/>
</dbReference>
<dbReference type="GO" id="GO:0002949">
    <property type="term" value="P:tRNA threonylcarbamoyladenosine modification"/>
    <property type="evidence" value="ECO:0007669"/>
    <property type="project" value="InterPro"/>
</dbReference>
<accession>A0A975A2Q9</accession>
<protein>
    <recommendedName>
        <fullName evidence="3">tRNA threonylcarbamoyladenosine biosynthesis protein TsaE</fullName>
    </recommendedName>
    <alternativeName>
        <fullName evidence="10">t(6)A37 threonylcarbamoyladenosine biosynthesis protein TsaE</fullName>
    </alternativeName>
</protein>
<evidence type="ECO:0000256" key="3">
    <source>
        <dbReference type="ARBA" id="ARBA00019010"/>
    </source>
</evidence>
<dbReference type="InterPro" id="IPR027417">
    <property type="entry name" value="P-loop_NTPase"/>
</dbReference>
<comment type="similarity">
    <text evidence="2">Belongs to the TsaE family.</text>
</comment>
<keyword evidence="12" id="KW-1185">Reference proteome</keyword>
<keyword evidence="7" id="KW-0547">Nucleotide-binding</keyword>
<reference evidence="11" key="1">
    <citation type="submission" date="2021-02" db="EMBL/GenBank/DDBJ databases">
        <title>Fulvivirga sp. S481 isolated from sea water.</title>
        <authorList>
            <person name="Bae S.S."/>
            <person name="Baek K."/>
        </authorList>
    </citation>
    <scope>NUCLEOTIDE SEQUENCE</scope>
    <source>
        <strain evidence="11">S481</strain>
    </source>
</reference>
<evidence type="ECO:0000256" key="5">
    <source>
        <dbReference type="ARBA" id="ARBA00022694"/>
    </source>
</evidence>
<evidence type="ECO:0000256" key="6">
    <source>
        <dbReference type="ARBA" id="ARBA00022723"/>
    </source>
</evidence>
<evidence type="ECO:0000256" key="4">
    <source>
        <dbReference type="ARBA" id="ARBA00022490"/>
    </source>
</evidence>
<keyword evidence="4" id="KW-0963">Cytoplasm</keyword>
<dbReference type="PANTHER" id="PTHR33540">
    <property type="entry name" value="TRNA THREONYLCARBAMOYLADENOSINE BIOSYNTHESIS PROTEIN TSAE"/>
    <property type="match status" value="1"/>
</dbReference>
<evidence type="ECO:0000256" key="7">
    <source>
        <dbReference type="ARBA" id="ARBA00022741"/>
    </source>
</evidence>
<gene>
    <name evidence="11" type="primary">tsaE</name>
    <name evidence="11" type="ORF">JR347_08440</name>
</gene>
<evidence type="ECO:0000256" key="9">
    <source>
        <dbReference type="ARBA" id="ARBA00022842"/>
    </source>
</evidence>
<evidence type="ECO:0000313" key="12">
    <source>
        <dbReference type="Proteomes" id="UP000662783"/>
    </source>
</evidence>
<sequence>MVNSALSGLKLVCRDIEELEKVATQIIEFSHGLKFWIFDGQMGAGKTTLIKEICRQLGVQDHVSSPTYSIVNEYLTGNNQTIYHFDFYRINDEEEAMDIGVEEYFDSGNYCFVEWSSKIPSLLPDKNFLNVSIEISDADQRVIELKRHD</sequence>
<name>A0A975A2Q9_9BACT</name>
<dbReference type="Gene3D" id="3.40.50.300">
    <property type="entry name" value="P-loop containing nucleotide triphosphate hydrolases"/>
    <property type="match status" value="1"/>
</dbReference>
<keyword evidence="8" id="KW-0067">ATP-binding</keyword>
<evidence type="ECO:0000313" key="11">
    <source>
        <dbReference type="EMBL" id="QSE99101.1"/>
    </source>
</evidence>
<dbReference type="Pfam" id="PF02367">
    <property type="entry name" value="TsaE"/>
    <property type="match status" value="1"/>
</dbReference>
<dbReference type="GO" id="GO:0005737">
    <property type="term" value="C:cytoplasm"/>
    <property type="evidence" value="ECO:0007669"/>
    <property type="project" value="UniProtKB-SubCell"/>
</dbReference>
<dbReference type="NCBIfam" id="TIGR00150">
    <property type="entry name" value="T6A_YjeE"/>
    <property type="match status" value="1"/>
</dbReference>
<dbReference type="InterPro" id="IPR003442">
    <property type="entry name" value="T6A_TsaE"/>
</dbReference>
<comment type="subcellular location">
    <subcellularLocation>
        <location evidence="1">Cytoplasm</location>
    </subcellularLocation>
</comment>
<evidence type="ECO:0000256" key="1">
    <source>
        <dbReference type="ARBA" id="ARBA00004496"/>
    </source>
</evidence>
<organism evidence="11 12">
    <name type="scientific">Fulvivirga lutea</name>
    <dbReference type="NCBI Taxonomy" id="2810512"/>
    <lineage>
        <taxon>Bacteria</taxon>
        <taxon>Pseudomonadati</taxon>
        <taxon>Bacteroidota</taxon>
        <taxon>Cytophagia</taxon>
        <taxon>Cytophagales</taxon>
        <taxon>Fulvivirgaceae</taxon>
        <taxon>Fulvivirga</taxon>
    </lineage>
</organism>
<evidence type="ECO:0000256" key="10">
    <source>
        <dbReference type="ARBA" id="ARBA00032441"/>
    </source>
</evidence>
<keyword evidence="5" id="KW-0819">tRNA processing</keyword>
<dbReference type="AlphaFoldDB" id="A0A975A2Q9"/>
<dbReference type="GO" id="GO:0046872">
    <property type="term" value="F:metal ion binding"/>
    <property type="evidence" value="ECO:0007669"/>
    <property type="project" value="UniProtKB-KW"/>
</dbReference>
<dbReference type="KEGG" id="fuv:JR347_08440"/>
<keyword evidence="9" id="KW-0460">Magnesium</keyword>
<proteinExistence type="inferred from homology"/>
<dbReference type="GO" id="GO:0005524">
    <property type="term" value="F:ATP binding"/>
    <property type="evidence" value="ECO:0007669"/>
    <property type="project" value="UniProtKB-KW"/>
</dbReference>
<dbReference type="EMBL" id="CP070608">
    <property type="protein sequence ID" value="QSE99101.1"/>
    <property type="molecule type" value="Genomic_DNA"/>
</dbReference>
<evidence type="ECO:0000256" key="8">
    <source>
        <dbReference type="ARBA" id="ARBA00022840"/>
    </source>
</evidence>
<dbReference type="Proteomes" id="UP000662783">
    <property type="component" value="Chromosome"/>
</dbReference>